<keyword evidence="3" id="KW-1185">Reference proteome</keyword>
<gene>
    <name evidence="2" type="ORF">PHY01_03070</name>
</gene>
<feature type="region of interest" description="Disordered" evidence="1">
    <location>
        <begin position="1"/>
        <end position="53"/>
    </location>
</feature>
<proteinExistence type="predicted"/>
<accession>A0A4Y3WGP6</accession>
<sequence>MAHQPDPDGPLNPDAPDLDLDVPVPGSPAETTADPSGPDDAGDPDDDTPEPPD</sequence>
<feature type="compositionally biased region" description="Acidic residues" evidence="1">
    <location>
        <begin position="40"/>
        <end position="53"/>
    </location>
</feature>
<reference evidence="2 3" key="1">
    <citation type="submission" date="2019-06" db="EMBL/GenBank/DDBJ databases">
        <title>Whole genome shotgun sequence of Pseudonocardia hydrocarbonoxydans NBRC 14498.</title>
        <authorList>
            <person name="Hosoyama A."/>
            <person name="Uohara A."/>
            <person name="Ohji S."/>
            <person name="Ichikawa N."/>
        </authorList>
    </citation>
    <scope>NUCLEOTIDE SEQUENCE [LARGE SCALE GENOMIC DNA]</scope>
    <source>
        <strain evidence="2 3">NBRC 14498</strain>
    </source>
</reference>
<dbReference type="RefSeq" id="WP_170183596.1">
    <property type="nucleotide sequence ID" value="NZ_BAAARZ010000002.1"/>
</dbReference>
<dbReference type="Proteomes" id="UP000320338">
    <property type="component" value="Unassembled WGS sequence"/>
</dbReference>
<comment type="caution">
    <text evidence="2">The sequence shown here is derived from an EMBL/GenBank/DDBJ whole genome shotgun (WGS) entry which is preliminary data.</text>
</comment>
<dbReference type="AlphaFoldDB" id="A0A4Y3WGP6"/>
<name>A0A4Y3WGP6_9PSEU</name>
<feature type="compositionally biased region" description="Low complexity" evidence="1">
    <location>
        <begin position="9"/>
        <end position="39"/>
    </location>
</feature>
<evidence type="ECO:0000256" key="1">
    <source>
        <dbReference type="SAM" id="MobiDB-lite"/>
    </source>
</evidence>
<protein>
    <submittedName>
        <fullName evidence="2">Uncharacterized protein</fullName>
    </submittedName>
</protein>
<evidence type="ECO:0000313" key="3">
    <source>
        <dbReference type="Proteomes" id="UP000320338"/>
    </source>
</evidence>
<dbReference type="EMBL" id="BJNG01000003">
    <property type="protein sequence ID" value="GEC18024.1"/>
    <property type="molecule type" value="Genomic_DNA"/>
</dbReference>
<organism evidence="2 3">
    <name type="scientific">Pseudonocardia hydrocarbonoxydans</name>
    <dbReference type="NCBI Taxonomy" id="76726"/>
    <lineage>
        <taxon>Bacteria</taxon>
        <taxon>Bacillati</taxon>
        <taxon>Actinomycetota</taxon>
        <taxon>Actinomycetes</taxon>
        <taxon>Pseudonocardiales</taxon>
        <taxon>Pseudonocardiaceae</taxon>
        <taxon>Pseudonocardia</taxon>
    </lineage>
</organism>
<evidence type="ECO:0000313" key="2">
    <source>
        <dbReference type="EMBL" id="GEC18024.1"/>
    </source>
</evidence>